<keyword evidence="1" id="KW-0732">Signal</keyword>
<dbReference type="Pfam" id="PF19573">
    <property type="entry name" value="DUF6089"/>
    <property type="match status" value="1"/>
</dbReference>
<gene>
    <name evidence="3" type="ORF">O9Z63_19475</name>
</gene>
<organism evidence="3 4">
    <name type="scientific">Hymenobacter yonginensis</name>
    <dbReference type="NCBI Taxonomy" id="748197"/>
    <lineage>
        <taxon>Bacteria</taxon>
        <taxon>Pseudomonadati</taxon>
        <taxon>Bacteroidota</taxon>
        <taxon>Cytophagia</taxon>
        <taxon>Cytophagales</taxon>
        <taxon>Hymenobacteraceae</taxon>
        <taxon>Hymenobacter</taxon>
    </lineage>
</organism>
<sequence length="298" mass="32463">MKQIFTYTLALASVLSLVASEASAQQFSKRKQYNSVGVSVNAMNYFGDITPKPSIPSLRFGATRPNIGVNFTHRFTPRISARAALAYGRITGDDTKAADKNDQDAKYRYNRNMSFRNDLAEISVVGIFDLIPNRNTYIKRPDLVPYVFGGIAAYSGNPKGLVGDNAPSSLSKGSYVALQPLKTEGVDYNKAGIAIPFGGGVRYKVNKSFDVGLEVGFRKTFNDYLDDVSTNYISQASLSSDAAKYFGGGNVLVVGGEFPNFNAPGSQRGKSDEDDWYVTTGLTVNYILAPKVKSPKFR</sequence>
<dbReference type="Gene3D" id="2.40.160.20">
    <property type="match status" value="1"/>
</dbReference>
<dbReference type="InterPro" id="IPR045743">
    <property type="entry name" value="DUF6089"/>
</dbReference>
<keyword evidence="4" id="KW-1185">Reference proteome</keyword>
<dbReference type="Proteomes" id="UP001211872">
    <property type="component" value="Chromosome"/>
</dbReference>
<evidence type="ECO:0000256" key="1">
    <source>
        <dbReference type="SAM" id="SignalP"/>
    </source>
</evidence>
<name>A0ABY7PPE0_9BACT</name>
<accession>A0ABY7PPE0</accession>
<feature type="chain" id="PRO_5046251161" evidence="1">
    <location>
        <begin position="25"/>
        <end position="298"/>
    </location>
</feature>
<evidence type="ECO:0000313" key="4">
    <source>
        <dbReference type="Proteomes" id="UP001211872"/>
    </source>
</evidence>
<dbReference type="SUPFAM" id="SSF56925">
    <property type="entry name" value="OMPA-like"/>
    <property type="match status" value="1"/>
</dbReference>
<dbReference type="InterPro" id="IPR011250">
    <property type="entry name" value="OMP/PagP_B-barrel"/>
</dbReference>
<proteinExistence type="predicted"/>
<protein>
    <submittedName>
        <fullName evidence="3">DUF6089 family protein</fullName>
    </submittedName>
</protein>
<reference evidence="3 4" key="1">
    <citation type="journal article" date="2011" name="Int. J. Syst. Evol. Microbiol.">
        <title>Hymenobacter yonginensis sp. nov., isolated from a mesotrophic artificial lake.</title>
        <authorList>
            <person name="Joung Y."/>
            <person name="Cho S.H."/>
            <person name="Kim H."/>
            <person name="Kim S.B."/>
            <person name="Joh K."/>
        </authorList>
    </citation>
    <scope>NUCLEOTIDE SEQUENCE [LARGE SCALE GENOMIC DNA]</scope>
    <source>
        <strain evidence="3 4">KCTC 22745</strain>
    </source>
</reference>
<evidence type="ECO:0000313" key="3">
    <source>
        <dbReference type="EMBL" id="WBO84534.1"/>
    </source>
</evidence>
<dbReference type="RefSeq" id="WP_270127078.1">
    <property type="nucleotide sequence ID" value="NZ_CP115396.1"/>
</dbReference>
<feature type="signal peptide" evidence="1">
    <location>
        <begin position="1"/>
        <end position="24"/>
    </location>
</feature>
<evidence type="ECO:0000259" key="2">
    <source>
        <dbReference type="Pfam" id="PF19573"/>
    </source>
</evidence>
<feature type="domain" description="DUF6089" evidence="2">
    <location>
        <begin position="27"/>
        <end position="228"/>
    </location>
</feature>
<dbReference type="EMBL" id="CP115396">
    <property type="protein sequence ID" value="WBO84534.1"/>
    <property type="molecule type" value="Genomic_DNA"/>
</dbReference>